<keyword evidence="2" id="KW-1185">Reference proteome</keyword>
<evidence type="ECO:0000313" key="2">
    <source>
        <dbReference type="Proteomes" id="UP001565927"/>
    </source>
</evidence>
<sequence>MTRGFVPQRDENGDEDRSVVRVDLDVEVPDHVLDDAPSWRAAAPRRYARYPGVEGRDIVDVLVGNGVPVGAHDVTTAVRIARDLDSATMLTLLSWVRRARDARPG</sequence>
<organism evidence="1 2">
    <name type="scientific">Kineococcus halophytocola</name>
    <dbReference type="NCBI Taxonomy" id="3234027"/>
    <lineage>
        <taxon>Bacteria</taxon>
        <taxon>Bacillati</taxon>
        <taxon>Actinomycetota</taxon>
        <taxon>Actinomycetes</taxon>
        <taxon>Kineosporiales</taxon>
        <taxon>Kineosporiaceae</taxon>
        <taxon>Kineococcus</taxon>
    </lineage>
</organism>
<dbReference type="RefSeq" id="WP_370439814.1">
    <property type="nucleotide sequence ID" value="NZ_JBGFTU010000002.1"/>
</dbReference>
<reference evidence="1 2" key="1">
    <citation type="submission" date="2024-07" db="EMBL/GenBank/DDBJ databases">
        <authorList>
            <person name="Thanompreechachai J."/>
            <person name="Duangmal K."/>
        </authorList>
    </citation>
    <scope>NUCLEOTIDE SEQUENCE [LARGE SCALE GENOMIC DNA]</scope>
    <source>
        <strain evidence="1 2">LSe6-4</strain>
    </source>
</reference>
<dbReference type="EMBL" id="JBGFTU010000002">
    <property type="protein sequence ID" value="MEZ0163560.1"/>
    <property type="molecule type" value="Genomic_DNA"/>
</dbReference>
<dbReference type="Proteomes" id="UP001565927">
    <property type="component" value="Unassembled WGS sequence"/>
</dbReference>
<name>A0ABV4GW70_9ACTN</name>
<comment type="caution">
    <text evidence="1">The sequence shown here is derived from an EMBL/GenBank/DDBJ whole genome shotgun (WGS) entry which is preliminary data.</text>
</comment>
<evidence type="ECO:0000313" key="1">
    <source>
        <dbReference type="EMBL" id="MEZ0163560.1"/>
    </source>
</evidence>
<accession>A0ABV4GW70</accession>
<protein>
    <submittedName>
        <fullName evidence="1">Uncharacterized protein</fullName>
    </submittedName>
</protein>
<proteinExistence type="predicted"/>
<gene>
    <name evidence="1" type="ORF">AB2L27_02125</name>
</gene>